<gene>
    <name evidence="1" type="ORF">EFA69_16290</name>
</gene>
<reference evidence="1 2" key="1">
    <citation type="submission" date="2018-11" db="EMBL/GenBank/DDBJ databases">
        <title>Rufibacter latericius sp. nov., isolated from water in Baiyang Lake.</title>
        <authorList>
            <person name="Yang Y."/>
        </authorList>
    </citation>
    <scope>NUCLEOTIDE SEQUENCE [LARGE SCALE GENOMIC DNA]</scope>
    <source>
        <strain evidence="1 2">MCC P1</strain>
    </source>
</reference>
<evidence type="ECO:0000313" key="1">
    <source>
        <dbReference type="EMBL" id="RNI27677.1"/>
    </source>
</evidence>
<dbReference type="OrthoDB" id="1287238at2"/>
<keyword evidence="2" id="KW-1185">Reference proteome</keyword>
<evidence type="ECO:0000313" key="2">
    <source>
        <dbReference type="Proteomes" id="UP000271010"/>
    </source>
</evidence>
<dbReference type="AlphaFoldDB" id="A0A3M9MR50"/>
<dbReference type="EMBL" id="RJJE01000017">
    <property type="protein sequence ID" value="RNI27677.1"/>
    <property type="molecule type" value="Genomic_DNA"/>
</dbReference>
<sequence length="695" mass="79863">MRKLTIEGQVVELRADMPITFEKNSTIPDLLLEQNTAGTHTMPFTIPDTPQARLAMGDIQRLDSRAQAPKSFQATYEEAGFYLKGSFELRNYEPGVGFRGNMTTSEKALVKHLKEARLRKMELGGSKILGETEQEVITHMLEKTDLQQVQEYVFGPVHNSGLYAENQDYSLFYGQYLNRYFPNANAKTGGNGEMGFFPLNQAEGNNTLESIGYTWNVNGPKVCTSFPICPFPSLKYLLQTGFEELGIEVEDQFFDQELSNLVVISNSALDNIELHLWIEGVTNYDWLGYNGGTTYEPGIYHFKNSFRRSFRLREILPDISFYDLLRKLQNTFGMCLTVNLDGRIKLSRVEARLSEKIRKPLTGKFLKNYEEEFAGKSGLKLAYRTEGGDQAAENEIKDFSDVNYKGEVPTISGLPDWRTAELKDCYYVKEHKCYYVWQLMEGKMIWGGIGEFTRYAGDYRGLEIGEGVTPYTMGIATTIDREQPFLNFNFKGSIYGWNDLEAIENPELGDLYLLEVENKYYIWDLVWPEQPNQHDYKRVEDWTFFCDNHAAAKRDWFAKWKIPVLEKEGYNPMIPTTEENQELRLAFYRGMQPFSEGPMVYPMLSGDNRNAKGEIVGEYTLKWEGEGGIGKKFLESWITLMQGRLLRGSLDWTAEQLADLNEDELYSFEGQRAIIKKIKFSLPLTKPPQVDLILF</sequence>
<name>A0A3M9MR50_9BACT</name>
<proteinExistence type="predicted"/>
<comment type="caution">
    <text evidence="1">The sequence shown here is derived from an EMBL/GenBank/DDBJ whole genome shotgun (WGS) entry which is preliminary data.</text>
</comment>
<protein>
    <submittedName>
        <fullName evidence="1">Uncharacterized protein</fullName>
    </submittedName>
</protein>
<dbReference type="RefSeq" id="WP_123134145.1">
    <property type="nucleotide sequence ID" value="NZ_RJJE01000017.1"/>
</dbReference>
<dbReference type="Proteomes" id="UP000271010">
    <property type="component" value="Unassembled WGS sequence"/>
</dbReference>
<organism evidence="1 2">
    <name type="scientific">Rufibacter immobilis</name>
    <dbReference type="NCBI Taxonomy" id="1348778"/>
    <lineage>
        <taxon>Bacteria</taxon>
        <taxon>Pseudomonadati</taxon>
        <taxon>Bacteroidota</taxon>
        <taxon>Cytophagia</taxon>
        <taxon>Cytophagales</taxon>
        <taxon>Hymenobacteraceae</taxon>
        <taxon>Rufibacter</taxon>
    </lineage>
</organism>
<accession>A0A3M9MR50</accession>